<dbReference type="EC" id="1.11.1.24" evidence="3"/>
<dbReference type="InterPro" id="IPR000866">
    <property type="entry name" value="AhpC/TSA"/>
</dbReference>
<dbReference type="GO" id="GO:0008379">
    <property type="term" value="F:thioredoxin peroxidase activity"/>
    <property type="evidence" value="ECO:0007669"/>
    <property type="project" value="TreeGrafter"/>
</dbReference>
<dbReference type="AlphaFoldDB" id="A0A087B9B4"/>
<keyword evidence="7" id="KW-1015">Disulfide bond</keyword>
<dbReference type="GO" id="GO:0034599">
    <property type="term" value="P:cellular response to oxidative stress"/>
    <property type="evidence" value="ECO:0007669"/>
    <property type="project" value="TreeGrafter"/>
</dbReference>
<dbReference type="EMBL" id="JGZB01000010">
    <property type="protein sequence ID" value="KFI67614.1"/>
    <property type="molecule type" value="Genomic_DNA"/>
</dbReference>
<dbReference type="PROSITE" id="PS51352">
    <property type="entry name" value="THIOREDOXIN_2"/>
    <property type="match status" value="1"/>
</dbReference>
<evidence type="ECO:0000256" key="9">
    <source>
        <dbReference type="ARBA" id="ARBA00032824"/>
    </source>
</evidence>
<feature type="domain" description="Thioredoxin" evidence="13">
    <location>
        <begin position="36"/>
        <end position="186"/>
    </location>
</feature>
<dbReference type="Gene3D" id="3.40.30.10">
    <property type="entry name" value="Glutaredoxin"/>
    <property type="match status" value="1"/>
</dbReference>
<dbReference type="GO" id="GO:0045454">
    <property type="term" value="P:cell redox homeostasis"/>
    <property type="evidence" value="ECO:0007669"/>
    <property type="project" value="TreeGrafter"/>
</dbReference>
<comment type="similarity">
    <text evidence="10">Belongs to the peroxiredoxin family. BCP/PrxQ subfamily.</text>
</comment>
<name>A0A087B9B4_9BIFI</name>
<keyword evidence="4 14" id="KW-0575">Peroxidase</keyword>
<reference evidence="14 15" key="1">
    <citation type="submission" date="2014-03" db="EMBL/GenBank/DDBJ databases">
        <title>Genomics of Bifidobacteria.</title>
        <authorList>
            <person name="Ventura M."/>
            <person name="Milani C."/>
            <person name="Lugli G.A."/>
        </authorList>
    </citation>
    <scope>NUCLEOTIDE SEQUENCE [LARGE SCALE GENOMIC DNA]</scope>
    <source>
        <strain evidence="14 15">LMG 11591</strain>
    </source>
</reference>
<dbReference type="InterPro" id="IPR036249">
    <property type="entry name" value="Thioredoxin-like_sf"/>
</dbReference>
<evidence type="ECO:0000256" key="12">
    <source>
        <dbReference type="ARBA" id="ARBA00049091"/>
    </source>
</evidence>
<evidence type="ECO:0000313" key="15">
    <source>
        <dbReference type="Proteomes" id="UP000029052"/>
    </source>
</evidence>
<keyword evidence="6 14" id="KW-0560">Oxidoreductase</keyword>
<keyword evidence="5" id="KW-0049">Antioxidant</keyword>
<dbReference type="STRING" id="1692.BMAGN_0821"/>
<accession>A0A087B9B4</accession>
<evidence type="ECO:0000256" key="8">
    <source>
        <dbReference type="ARBA" id="ARBA00023284"/>
    </source>
</evidence>
<dbReference type="PANTHER" id="PTHR42801:SF4">
    <property type="entry name" value="AHPC_TSA FAMILY PROTEIN"/>
    <property type="match status" value="1"/>
</dbReference>
<dbReference type="PANTHER" id="PTHR42801">
    <property type="entry name" value="THIOREDOXIN-DEPENDENT PEROXIDE REDUCTASE"/>
    <property type="match status" value="1"/>
</dbReference>
<evidence type="ECO:0000256" key="4">
    <source>
        <dbReference type="ARBA" id="ARBA00022559"/>
    </source>
</evidence>
<keyword evidence="8" id="KW-0676">Redox-active center</keyword>
<dbReference type="eggNOG" id="COG1225">
    <property type="taxonomic scope" value="Bacteria"/>
</dbReference>
<dbReference type="InterPro" id="IPR013766">
    <property type="entry name" value="Thioredoxin_domain"/>
</dbReference>
<protein>
    <recommendedName>
        <fullName evidence="3">thioredoxin-dependent peroxiredoxin</fullName>
        <ecNumber evidence="3">1.11.1.24</ecNumber>
    </recommendedName>
    <alternativeName>
        <fullName evidence="11">Bacterioferritin comigratory protein</fullName>
    </alternativeName>
    <alternativeName>
        <fullName evidence="9">Thioredoxin peroxidase</fullName>
    </alternativeName>
</protein>
<comment type="function">
    <text evidence="1">Thiol-specific peroxidase that catalyzes the reduction of hydrogen peroxide and organic hydroperoxides to water and alcohols, respectively. Plays a role in cell protection against oxidative stress by detoxifying peroxides and as sensor of hydrogen peroxide-mediated signaling events.</text>
</comment>
<evidence type="ECO:0000256" key="1">
    <source>
        <dbReference type="ARBA" id="ARBA00003330"/>
    </source>
</evidence>
<dbReference type="InterPro" id="IPR050924">
    <property type="entry name" value="Peroxiredoxin_BCP/PrxQ"/>
</dbReference>
<comment type="catalytic activity">
    <reaction evidence="12">
        <text>a hydroperoxide + [thioredoxin]-dithiol = an alcohol + [thioredoxin]-disulfide + H2O</text>
        <dbReference type="Rhea" id="RHEA:62620"/>
        <dbReference type="Rhea" id="RHEA-COMP:10698"/>
        <dbReference type="Rhea" id="RHEA-COMP:10700"/>
        <dbReference type="ChEBI" id="CHEBI:15377"/>
        <dbReference type="ChEBI" id="CHEBI:29950"/>
        <dbReference type="ChEBI" id="CHEBI:30879"/>
        <dbReference type="ChEBI" id="CHEBI:35924"/>
        <dbReference type="ChEBI" id="CHEBI:50058"/>
        <dbReference type="EC" id="1.11.1.24"/>
    </reaction>
</comment>
<dbReference type="Pfam" id="PF00578">
    <property type="entry name" value="AhpC-TSA"/>
    <property type="match status" value="1"/>
</dbReference>
<organism evidence="14 15">
    <name type="scientific">Bifidobacterium magnum</name>
    <dbReference type="NCBI Taxonomy" id="1692"/>
    <lineage>
        <taxon>Bacteria</taxon>
        <taxon>Bacillati</taxon>
        <taxon>Actinomycetota</taxon>
        <taxon>Actinomycetes</taxon>
        <taxon>Bifidobacteriales</taxon>
        <taxon>Bifidobacteriaceae</taxon>
        <taxon>Bifidobacterium</taxon>
    </lineage>
</organism>
<evidence type="ECO:0000259" key="13">
    <source>
        <dbReference type="PROSITE" id="PS51352"/>
    </source>
</evidence>
<evidence type="ECO:0000256" key="2">
    <source>
        <dbReference type="ARBA" id="ARBA00011245"/>
    </source>
</evidence>
<evidence type="ECO:0000313" key="14">
    <source>
        <dbReference type="EMBL" id="KFI67614.1"/>
    </source>
</evidence>
<proteinExistence type="inferred from homology"/>
<comment type="subunit">
    <text evidence="2">Monomer.</text>
</comment>
<evidence type="ECO:0000256" key="10">
    <source>
        <dbReference type="ARBA" id="ARBA00038489"/>
    </source>
</evidence>
<dbReference type="Proteomes" id="UP000029052">
    <property type="component" value="Unassembled WGS sequence"/>
</dbReference>
<dbReference type="SUPFAM" id="SSF52833">
    <property type="entry name" value="Thioredoxin-like"/>
    <property type="match status" value="1"/>
</dbReference>
<evidence type="ECO:0000256" key="3">
    <source>
        <dbReference type="ARBA" id="ARBA00013017"/>
    </source>
</evidence>
<comment type="caution">
    <text evidence="14">The sequence shown here is derived from an EMBL/GenBank/DDBJ whole genome shotgun (WGS) entry which is preliminary data.</text>
</comment>
<evidence type="ECO:0000256" key="5">
    <source>
        <dbReference type="ARBA" id="ARBA00022862"/>
    </source>
</evidence>
<sequence>MHCSANVQEHDPTIRTMNETVMTDDHKPSFEHPVRLHKGETAPNFELESDEYKHYALADFKHQNVVLYFYPQAMTSGCTIEANDFKANLEKFEKAGYTVIGISRDGVDKLQEFREKNGLNFILLSDPDYEVHKLYGTVKETFEDGKKEYAVVRSTFVLDGEDKIVSAEYDVNPEGHVVDLLGKIAK</sequence>
<dbReference type="GO" id="GO:0005737">
    <property type="term" value="C:cytoplasm"/>
    <property type="evidence" value="ECO:0007669"/>
    <property type="project" value="TreeGrafter"/>
</dbReference>
<keyword evidence="15" id="KW-1185">Reference proteome</keyword>
<evidence type="ECO:0000256" key="7">
    <source>
        <dbReference type="ARBA" id="ARBA00023157"/>
    </source>
</evidence>
<evidence type="ECO:0000256" key="11">
    <source>
        <dbReference type="ARBA" id="ARBA00041373"/>
    </source>
</evidence>
<evidence type="ECO:0000256" key="6">
    <source>
        <dbReference type="ARBA" id="ARBA00023002"/>
    </source>
</evidence>
<dbReference type="FunFam" id="3.40.30.10:FF:000007">
    <property type="entry name" value="Thioredoxin-dependent thiol peroxidase"/>
    <property type="match status" value="1"/>
</dbReference>
<gene>
    <name evidence="14" type="ORF">BMAGN_0821</name>
</gene>
<dbReference type="CDD" id="cd03017">
    <property type="entry name" value="PRX_BCP"/>
    <property type="match status" value="1"/>
</dbReference>